<dbReference type="OrthoDB" id="1912879at2759"/>
<evidence type="ECO:0000313" key="3">
    <source>
        <dbReference type="Proteomes" id="UP000623129"/>
    </source>
</evidence>
<dbReference type="PANTHER" id="PTHR37200">
    <property type="entry name" value="RNA-BINDING (RRM/RBD/RNP MOTIFS) FAMILY PROTEIN"/>
    <property type="match status" value="1"/>
</dbReference>
<name>A0A833QQA1_9POAL</name>
<feature type="region of interest" description="Disordered" evidence="1">
    <location>
        <begin position="302"/>
        <end position="347"/>
    </location>
</feature>
<reference evidence="2" key="1">
    <citation type="submission" date="2020-01" db="EMBL/GenBank/DDBJ databases">
        <title>Genome sequence of Kobresia littledalei, the first chromosome-level genome in the family Cyperaceae.</title>
        <authorList>
            <person name="Qu G."/>
        </authorList>
    </citation>
    <scope>NUCLEOTIDE SEQUENCE</scope>
    <source>
        <strain evidence="2">C.B.Clarke</strain>
        <tissue evidence="2">Leaf</tissue>
    </source>
</reference>
<feature type="compositionally biased region" description="Low complexity" evidence="1">
    <location>
        <begin position="9"/>
        <end position="19"/>
    </location>
</feature>
<dbReference type="InterPro" id="IPR035979">
    <property type="entry name" value="RBD_domain_sf"/>
</dbReference>
<protein>
    <recommendedName>
        <fullName evidence="4">RRM domain-containing protein</fullName>
    </recommendedName>
</protein>
<proteinExistence type="predicted"/>
<keyword evidence="3" id="KW-1185">Reference proteome</keyword>
<feature type="compositionally biased region" description="Basic and acidic residues" evidence="1">
    <location>
        <begin position="313"/>
        <end position="326"/>
    </location>
</feature>
<evidence type="ECO:0000256" key="1">
    <source>
        <dbReference type="SAM" id="MobiDB-lite"/>
    </source>
</evidence>
<evidence type="ECO:0000313" key="2">
    <source>
        <dbReference type="EMBL" id="KAF3326011.1"/>
    </source>
</evidence>
<gene>
    <name evidence="2" type="ORF">FCM35_KLT09091</name>
</gene>
<sequence>MLLQPTPIRPSLPLSRYPSPLSPPFLPLRSSLSLTPSAISARSRSHLNRRRQSDGSDDSAGNLDDEIEDDEEAFEERKPRGFVAGGLHYDTSLEETLLKEIGRSRKDQTVNLNKVKGKRESPKNKGLKKPQDKDSTTAPTLSATTSGICVRLWNLPKKRNIHRDLQTAFKGFRGILHINPAIAGNKKTRDPICKGFAFVDLATEEAATRFVETYSKRSISFGRVEKQISCCIVNPNANVNPNPTTNEFSNYRKAPILQPKLHDGFMGKSENNNPSDDSPIIFVEDDEEEEEDSLSSFEMMKFDDGEAEEDKLDSEITRLSSGERKKAVSLKRRRVRPRRANGSKLSVPVRLKGRERDVLTGVFSKYSTTSGATPTRKS</sequence>
<feature type="compositionally biased region" description="Basic and acidic residues" evidence="1">
    <location>
        <begin position="118"/>
        <end position="135"/>
    </location>
</feature>
<dbReference type="SUPFAM" id="SSF54928">
    <property type="entry name" value="RNA-binding domain, RBD"/>
    <property type="match status" value="1"/>
</dbReference>
<dbReference type="CDD" id="cd00590">
    <property type="entry name" value="RRM_SF"/>
    <property type="match status" value="1"/>
</dbReference>
<evidence type="ECO:0008006" key="4">
    <source>
        <dbReference type="Google" id="ProtNLM"/>
    </source>
</evidence>
<dbReference type="PANTHER" id="PTHR37200:SF1">
    <property type="entry name" value="RNA-BINDING (RRM_RBD_RNP MOTIFS) FAMILY PROTEIN"/>
    <property type="match status" value="1"/>
</dbReference>
<dbReference type="InterPro" id="IPR012677">
    <property type="entry name" value="Nucleotide-bd_a/b_plait_sf"/>
</dbReference>
<comment type="caution">
    <text evidence="2">The sequence shown here is derived from an EMBL/GenBank/DDBJ whole genome shotgun (WGS) entry which is preliminary data.</text>
</comment>
<dbReference type="Gene3D" id="3.30.70.330">
    <property type="match status" value="1"/>
</dbReference>
<dbReference type="AlphaFoldDB" id="A0A833QQA1"/>
<feature type="compositionally biased region" description="Basic residues" evidence="1">
    <location>
        <begin position="327"/>
        <end position="341"/>
    </location>
</feature>
<feature type="compositionally biased region" description="Low complexity" evidence="1">
    <location>
        <begin position="27"/>
        <end position="37"/>
    </location>
</feature>
<dbReference type="EMBL" id="SWLB01000019">
    <property type="protein sequence ID" value="KAF3326011.1"/>
    <property type="molecule type" value="Genomic_DNA"/>
</dbReference>
<feature type="region of interest" description="Disordered" evidence="1">
    <location>
        <begin position="104"/>
        <end position="141"/>
    </location>
</feature>
<feature type="region of interest" description="Disordered" evidence="1">
    <location>
        <begin position="1"/>
        <end position="79"/>
    </location>
</feature>
<dbReference type="GO" id="GO:0003676">
    <property type="term" value="F:nucleic acid binding"/>
    <property type="evidence" value="ECO:0007669"/>
    <property type="project" value="InterPro"/>
</dbReference>
<organism evidence="2 3">
    <name type="scientific">Carex littledalei</name>
    <dbReference type="NCBI Taxonomy" id="544730"/>
    <lineage>
        <taxon>Eukaryota</taxon>
        <taxon>Viridiplantae</taxon>
        <taxon>Streptophyta</taxon>
        <taxon>Embryophyta</taxon>
        <taxon>Tracheophyta</taxon>
        <taxon>Spermatophyta</taxon>
        <taxon>Magnoliopsida</taxon>
        <taxon>Liliopsida</taxon>
        <taxon>Poales</taxon>
        <taxon>Cyperaceae</taxon>
        <taxon>Cyperoideae</taxon>
        <taxon>Cariceae</taxon>
        <taxon>Carex</taxon>
        <taxon>Carex subgen. Euthyceras</taxon>
    </lineage>
</organism>
<dbReference type="Proteomes" id="UP000623129">
    <property type="component" value="Unassembled WGS sequence"/>
</dbReference>
<feature type="compositionally biased region" description="Acidic residues" evidence="1">
    <location>
        <begin position="63"/>
        <end position="74"/>
    </location>
</feature>
<accession>A0A833QQA1</accession>